<evidence type="ECO:0000256" key="2">
    <source>
        <dbReference type="ARBA" id="ARBA00022448"/>
    </source>
</evidence>
<dbReference type="PIRSF" id="PIRSF039137">
    <property type="entry name" value="ABC_branched_ATPase"/>
    <property type="match status" value="1"/>
</dbReference>
<feature type="compositionally biased region" description="Acidic residues" evidence="6">
    <location>
        <begin position="255"/>
        <end position="264"/>
    </location>
</feature>
<dbReference type="SUPFAM" id="SSF52540">
    <property type="entry name" value="P-loop containing nucleoside triphosphate hydrolases"/>
    <property type="match status" value="1"/>
</dbReference>
<keyword evidence="2" id="KW-0813">Transport</keyword>
<dbReference type="GO" id="GO:0016887">
    <property type="term" value="F:ATP hydrolysis activity"/>
    <property type="evidence" value="ECO:0007669"/>
    <property type="project" value="InterPro"/>
</dbReference>
<dbReference type="InterPro" id="IPR052156">
    <property type="entry name" value="BCAA_Transport_ATP-bd_LivF"/>
</dbReference>
<keyword evidence="5" id="KW-0029">Amino-acid transport</keyword>
<comment type="similarity">
    <text evidence="1">Belongs to the ABC transporter superfamily.</text>
</comment>
<dbReference type="EMBL" id="JADOUA010000001">
    <property type="protein sequence ID" value="MBG6088484.1"/>
    <property type="molecule type" value="Genomic_DNA"/>
</dbReference>
<dbReference type="InterPro" id="IPR017871">
    <property type="entry name" value="ABC_transporter-like_CS"/>
</dbReference>
<dbReference type="PANTHER" id="PTHR43820:SF4">
    <property type="entry name" value="HIGH-AFFINITY BRANCHED-CHAIN AMINO ACID TRANSPORT ATP-BINDING PROTEIN LIVF"/>
    <property type="match status" value="1"/>
</dbReference>
<feature type="region of interest" description="Disordered" evidence="6">
    <location>
        <begin position="232"/>
        <end position="264"/>
    </location>
</feature>
<proteinExistence type="inferred from homology"/>
<dbReference type="RefSeq" id="WP_197011197.1">
    <property type="nucleotide sequence ID" value="NZ_BAABES010000005.1"/>
</dbReference>
<evidence type="ECO:0000256" key="6">
    <source>
        <dbReference type="SAM" id="MobiDB-lite"/>
    </source>
</evidence>
<dbReference type="GO" id="GO:0015807">
    <property type="term" value="P:L-amino acid transport"/>
    <property type="evidence" value="ECO:0007669"/>
    <property type="project" value="TreeGrafter"/>
</dbReference>
<dbReference type="InterPro" id="IPR003593">
    <property type="entry name" value="AAA+_ATPase"/>
</dbReference>
<evidence type="ECO:0000256" key="1">
    <source>
        <dbReference type="ARBA" id="ARBA00005417"/>
    </source>
</evidence>
<dbReference type="SMART" id="SM00382">
    <property type="entry name" value="AAA"/>
    <property type="match status" value="1"/>
</dbReference>
<dbReference type="InterPro" id="IPR030660">
    <property type="entry name" value="ABC_branched_ATPase_LivF/BraG"/>
</dbReference>
<organism evidence="8 9">
    <name type="scientific">Actinomadura viridis</name>
    <dbReference type="NCBI Taxonomy" id="58110"/>
    <lineage>
        <taxon>Bacteria</taxon>
        <taxon>Bacillati</taxon>
        <taxon>Actinomycetota</taxon>
        <taxon>Actinomycetes</taxon>
        <taxon>Streptosporangiales</taxon>
        <taxon>Thermomonosporaceae</taxon>
        <taxon>Actinomadura</taxon>
    </lineage>
</organism>
<evidence type="ECO:0000259" key="7">
    <source>
        <dbReference type="PROSITE" id="PS50893"/>
    </source>
</evidence>
<dbReference type="InterPro" id="IPR003439">
    <property type="entry name" value="ABC_transporter-like_ATP-bd"/>
</dbReference>
<keyword evidence="4 8" id="KW-0067">ATP-binding</keyword>
<gene>
    <name evidence="8" type="ORF">IW256_002597</name>
</gene>
<keyword evidence="3" id="KW-0547">Nucleotide-binding</keyword>
<dbReference type="PROSITE" id="PS50893">
    <property type="entry name" value="ABC_TRANSPORTER_2"/>
    <property type="match status" value="1"/>
</dbReference>
<reference evidence="8" key="1">
    <citation type="submission" date="2020-11" db="EMBL/GenBank/DDBJ databases">
        <title>Sequencing the genomes of 1000 actinobacteria strains.</title>
        <authorList>
            <person name="Klenk H.-P."/>
        </authorList>
    </citation>
    <scope>NUCLEOTIDE SEQUENCE</scope>
    <source>
        <strain evidence="8">DSM 43175</strain>
    </source>
</reference>
<protein>
    <submittedName>
        <fullName evidence="8">Branched-chain amino acid transport system ATP-binding protein</fullName>
    </submittedName>
</protein>
<dbReference type="PROSITE" id="PS00211">
    <property type="entry name" value="ABC_TRANSPORTER_1"/>
    <property type="match status" value="1"/>
</dbReference>
<evidence type="ECO:0000313" key="8">
    <source>
        <dbReference type="EMBL" id="MBG6088484.1"/>
    </source>
</evidence>
<dbReference type="Proteomes" id="UP000614047">
    <property type="component" value="Unassembled WGS sequence"/>
</dbReference>
<dbReference type="AlphaFoldDB" id="A0A931DCB4"/>
<keyword evidence="9" id="KW-1185">Reference proteome</keyword>
<dbReference type="InterPro" id="IPR027417">
    <property type="entry name" value="P-loop_NTPase"/>
</dbReference>
<dbReference type="GO" id="GO:0005524">
    <property type="term" value="F:ATP binding"/>
    <property type="evidence" value="ECO:0007669"/>
    <property type="project" value="UniProtKB-KW"/>
</dbReference>
<name>A0A931DCB4_9ACTN</name>
<sequence length="264" mass="27693">MLLEIEDVHVHYGKIAALKGITIGVDEGEIVTLIGANGAGKTTTLKTISGLRPLSAGRITFDGQDISRMPGHKRVLAGIGQSPEGRGIFPGMTVEDNLFMGAYTRKGDVSKDLAQVYELFPRLAERKSQAGGTMSGGEQQMLAIGRALMTDPKVLLLDEPSMGLAPMMVQQIFSIIAEINRRGTTVLLVEQNAQQALQLAQRAYVLETGSIVKSAPAADLLDDPQVRAAYLGGDLGEDAKPTVGSSAAPAAGDPAEGDPVEGKG</sequence>
<dbReference type="CDD" id="cd03224">
    <property type="entry name" value="ABC_TM1139_LivF_branched"/>
    <property type="match status" value="1"/>
</dbReference>
<accession>A0A931DCB4</accession>
<dbReference type="Gene3D" id="3.40.50.300">
    <property type="entry name" value="P-loop containing nucleotide triphosphate hydrolases"/>
    <property type="match status" value="1"/>
</dbReference>
<dbReference type="Pfam" id="PF00005">
    <property type="entry name" value="ABC_tran"/>
    <property type="match status" value="1"/>
</dbReference>
<evidence type="ECO:0000256" key="4">
    <source>
        <dbReference type="ARBA" id="ARBA00022840"/>
    </source>
</evidence>
<evidence type="ECO:0000256" key="3">
    <source>
        <dbReference type="ARBA" id="ARBA00022741"/>
    </source>
</evidence>
<evidence type="ECO:0000313" key="9">
    <source>
        <dbReference type="Proteomes" id="UP000614047"/>
    </source>
</evidence>
<dbReference type="GO" id="GO:0015658">
    <property type="term" value="F:branched-chain amino acid transmembrane transporter activity"/>
    <property type="evidence" value="ECO:0007669"/>
    <property type="project" value="InterPro"/>
</dbReference>
<comment type="caution">
    <text evidence="8">The sequence shown here is derived from an EMBL/GenBank/DDBJ whole genome shotgun (WGS) entry which is preliminary data.</text>
</comment>
<feature type="domain" description="ABC transporter" evidence="7">
    <location>
        <begin position="3"/>
        <end position="233"/>
    </location>
</feature>
<feature type="compositionally biased region" description="Low complexity" evidence="6">
    <location>
        <begin position="244"/>
        <end position="254"/>
    </location>
</feature>
<evidence type="ECO:0000256" key="5">
    <source>
        <dbReference type="ARBA" id="ARBA00022970"/>
    </source>
</evidence>
<dbReference type="PANTHER" id="PTHR43820">
    <property type="entry name" value="HIGH-AFFINITY BRANCHED-CHAIN AMINO ACID TRANSPORT ATP-BINDING PROTEIN LIVF"/>
    <property type="match status" value="1"/>
</dbReference>